<evidence type="ECO:0000313" key="4">
    <source>
        <dbReference type="Proteomes" id="UP001530315"/>
    </source>
</evidence>
<sequence length="276" mass="29048">MRSDRDNEEASRGSTIGDAVNGDASCSSDGVEEIRPIKPSQIKALRRSHTHGSSKDTTGDAGISMSQTGYNRSSSTGSRRLSLASVDMPAPVMIKDINNLVYASDDDSDDGSSTPFNAVGKAGGNMSTRTNELRLGVEAGSLKSEGKGTDKNRFGLPMVKVVVIAALVGIIAAASLAIGIAVIDRQIEDSPIEGGTKGTTPQQKLLEVAERVVEACSEEMLNRDMSGCQRLCRSSMCCFEDGGYSCEEDKGRDCAAYAGCEALMMGAPTDVSEKNE</sequence>
<comment type="caution">
    <text evidence="3">The sequence shown here is derived from an EMBL/GenBank/DDBJ whole genome shotgun (WGS) entry which is preliminary data.</text>
</comment>
<gene>
    <name evidence="3" type="ORF">ACHAW5_009431</name>
</gene>
<keyword evidence="2" id="KW-1133">Transmembrane helix</keyword>
<keyword evidence="4" id="KW-1185">Reference proteome</keyword>
<evidence type="ECO:0000256" key="2">
    <source>
        <dbReference type="SAM" id="Phobius"/>
    </source>
</evidence>
<proteinExistence type="predicted"/>
<feature type="compositionally biased region" description="Low complexity" evidence="1">
    <location>
        <begin position="72"/>
        <end position="81"/>
    </location>
</feature>
<name>A0ABD3NWY9_9STRA</name>
<keyword evidence="2" id="KW-0472">Membrane</keyword>
<feature type="region of interest" description="Disordered" evidence="1">
    <location>
        <begin position="1"/>
        <end position="81"/>
    </location>
</feature>
<dbReference type="Proteomes" id="UP001530315">
    <property type="component" value="Unassembled WGS sequence"/>
</dbReference>
<feature type="transmembrane region" description="Helical" evidence="2">
    <location>
        <begin position="161"/>
        <end position="183"/>
    </location>
</feature>
<feature type="compositionally biased region" description="Basic and acidic residues" evidence="1">
    <location>
        <begin position="1"/>
        <end position="11"/>
    </location>
</feature>
<dbReference type="EMBL" id="JALLAZ020001139">
    <property type="protein sequence ID" value="KAL3779948.1"/>
    <property type="molecule type" value="Genomic_DNA"/>
</dbReference>
<evidence type="ECO:0000256" key="1">
    <source>
        <dbReference type="SAM" id="MobiDB-lite"/>
    </source>
</evidence>
<protein>
    <submittedName>
        <fullName evidence="3">Uncharacterized protein</fullName>
    </submittedName>
</protein>
<dbReference type="AlphaFoldDB" id="A0ABD3NWY9"/>
<feature type="region of interest" description="Disordered" evidence="1">
    <location>
        <begin position="105"/>
        <end position="127"/>
    </location>
</feature>
<evidence type="ECO:0000313" key="3">
    <source>
        <dbReference type="EMBL" id="KAL3779948.1"/>
    </source>
</evidence>
<reference evidence="3 4" key="1">
    <citation type="submission" date="2024-10" db="EMBL/GenBank/DDBJ databases">
        <title>Updated reference genomes for cyclostephanoid diatoms.</title>
        <authorList>
            <person name="Roberts W.R."/>
            <person name="Alverson A.J."/>
        </authorList>
    </citation>
    <scope>NUCLEOTIDE SEQUENCE [LARGE SCALE GENOMIC DNA]</scope>
    <source>
        <strain evidence="3 4">AJA276-08</strain>
    </source>
</reference>
<accession>A0ABD3NWY9</accession>
<keyword evidence="2" id="KW-0812">Transmembrane</keyword>
<organism evidence="3 4">
    <name type="scientific">Stephanodiscus triporus</name>
    <dbReference type="NCBI Taxonomy" id="2934178"/>
    <lineage>
        <taxon>Eukaryota</taxon>
        <taxon>Sar</taxon>
        <taxon>Stramenopiles</taxon>
        <taxon>Ochrophyta</taxon>
        <taxon>Bacillariophyta</taxon>
        <taxon>Coscinodiscophyceae</taxon>
        <taxon>Thalassiosirophycidae</taxon>
        <taxon>Stephanodiscales</taxon>
        <taxon>Stephanodiscaceae</taxon>
        <taxon>Stephanodiscus</taxon>
    </lineage>
</organism>